<accession>A0A517QIR3</accession>
<name>A0A517QIR3_9PLAN</name>
<protein>
    <submittedName>
        <fullName evidence="1">Uncharacterized protein</fullName>
    </submittedName>
</protein>
<reference evidence="1 2" key="1">
    <citation type="submission" date="2019-02" db="EMBL/GenBank/DDBJ databases">
        <title>Deep-cultivation of Planctomycetes and their phenomic and genomic characterization uncovers novel biology.</title>
        <authorList>
            <person name="Wiegand S."/>
            <person name="Jogler M."/>
            <person name="Boedeker C."/>
            <person name="Pinto D."/>
            <person name="Vollmers J."/>
            <person name="Rivas-Marin E."/>
            <person name="Kohn T."/>
            <person name="Peeters S.H."/>
            <person name="Heuer A."/>
            <person name="Rast P."/>
            <person name="Oberbeckmann S."/>
            <person name="Bunk B."/>
            <person name="Jeske O."/>
            <person name="Meyerdierks A."/>
            <person name="Storesund J.E."/>
            <person name="Kallscheuer N."/>
            <person name="Luecker S."/>
            <person name="Lage O.M."/>
            <person name="Pohl T."/>
            <person name="Merkel B.J."/>
            <person name="Hornburger P."/>
            <person name="Mueller R.-W."/>
            <person name="Bruemmer F."/>
            <person name="Labrenz M."/>
            <person name="Spormann A.M."/>
            <person name="Op den Camp H."/>
            <person name="Overmann J."/>
            <person name="Amann R."/>
            <person name="Jetten M.S.M."/>
            <person name="Mascher T."/>
            <person name="Medema M.H."/>
            <person name="Devos D.P."/>
            <person name="Kaster A.-K."/>
            <person name="Ovreas L."/>
            <person name="Rohde M."/>
            <person name="Galperin M.Y."/>
            <person name="Jogler C."/>
        </authorList>
    </citation>
    <scope>NUCLEOTIDE SEQUENCE [LARGE SCALE GENOMIC DNA]</scope>
    <source>
        <strain evidence="1 2">Mal48</strain>
    </source>
</reference>
<dbReference type="EMBL" id="CP036267">
    <property type="protein sequence ID" value="QDT31543.1"/>
    <property type="molecule type" value="Genomic_DNA"/>
</dbReference>
<organism evidence="1 2">
    <name type="scientific">Thalassoglobus polymorphus</name>
    <dbReference type="NCBI Taxonomy" id="2527994"/>
    <lineage>
        <taxon>Bacteria</taxon>
        <taxon>Pseudomonadati</taxon>
        <taxon>Planctomycetota</taxon>
        <taxon>Planctomycetia</taxon>
        <taxon>Planctomycetales</taxon>
        <taxon>Planctomycetaceae</taxon>
        <taxon>Thalassoglobus</taxon>
    </lineage>
</organism>
<keyword evidence="2" id="KW-1185">Reference proteome</keyword>
<proteinExistence type="predicted"/>
<evidence type="ECO:0000313" key="2">
    <source>
        <dbReference type="Proteomes" id="UP000315724"/>
    </source>
</evidence>
<evidence type="ECO:0000313" key="1">
    <source>
        <dbReference type="EMBL" id="QDT31543.1"/>
    </source>
</evidence>
<dbReference type="Proteomes" id="UP000315724">
    <property type="component" value="Chromosome"/>
</dbReference>
<gene>
    <name evidence="1" type="ORF">Mal48_07770</name>
</gene>
<dbReference type="AlphaFoldDB" id="A0A517QIR3"/>
<sequence>MPERVGNSFRYKTKSRFQDEPGNGFSIIVFTLRTDSLRDSCYPNGWTAIMRSANYSSEAAATGSAVSSGAGALISRFGTLIAVMRTPVYF</sequence>
<dbReference type="KEGG" id="tpol:Mal48_07770"/>